<dbReference type="GO" id="GO:0016925">
    <property type="term" value="P:protein sumoylation"/>
    <property type="evidence" value="ECO:0007669"/>
    <property type="project" value="UniProtKB-UniPathway"/>
</dbReference>
<feature type="domain" description="SP-RING-type" evidence="10">
    <location>
        <begin position="333"/>
        <end position="418"/>
    </location>
</feature>
<dbReference type="Gene3D" id="2.60.120.780">
    <property type="entry name" value="PINIT domain"/>
    <property type="match status" value="1"/>
</dbReference>
<evidence type="ECO:0000256" key="6">
    <source>
        <dbReference type="ARBA" id="ARBA00022786"/>
    </source>
</evidence>
<evidence type="ECO:0000256" key="4">
    <source>
        <dbReference type="ARBA" id="ARBA00022723"/>
    </source>
</evidence>
<reference evidence="12 13" key="1">
    <citation type="journal article" date="2020" name="ISME J.">
        <title>Uncovering the hidden diversity of litter-decomposition mechanisms in mushroom-forming fungi.</title>
        <authorList>
            <person name="Floudas D."/>
            <person name="Bentzer J."/>
            <person name="Ahren D."/>
            <person name="Johansson T."/>
            <person name="Persson P."/>
            <person name="Tunlid A."/>
        </authorList>
    </citation>
    <scope>NUCLEOTIDE SEQUENCE [LARGE SCALE GENOMIC DNA]</scope>
    <source>
        <strain evidence="12 13">CBS 101986</strain>
    </source>
</reference>
<comment type="similarity">
    <text evidence="2">Belongs to the PIAS family.</text>
</comment>
<dbReference type="InterPro" id="IPR004181">
    <property type="entry name" value="Znf_MIZ"/>
</dbReference>
<accession>A0A8H5EV36</accession>
<comment type="caution">
    <text evidence="12">The sequence shown here is derived from an EMBL/GenBank/DDBJ whole genome shotgun (WGS) entry which is preliminary data.</text>
</comment>
<dbReference type="Pfam" id="PF02891">
    <property type="entry name" value="zf-MIZ"/>
    <property type="match status" value="1"/>
</dbReference>
<name>A0A8H5EV36_9AGAR</name>
<evidence type="ECO:0008006" key="14">
    <source>
        <dbReference type="Google" id="ProtNLM"/>
    </source>
</evidence>
<comment type="pathway">
    <text evidence="1">Protein modification; protein sumoylation.</text>
</comment>
<evidence type="ECO:0000256" key="8">
    <source>
        <dbReference type="PROSITE-ProRule" id="PRU00452"/>
    </source>
</evidence>
<evidence type="ECO:0000313" key="12">
    <source>
        <dbReference type="EMBL" id="KAF5313153.1"/>
    </source>
</evidence>
<feature type="compositionally biased region" description="Pro residues" evidence="9">
    <location>
        <begin position="664"/>
        <end position="674"/>
    </location>
</feature>
<dbReference type="InterPro" id="IPR038654">
    <property type="entry name" value="PINIT_sf"/>
</dbReference>
<dbReference type="UniPathway" id="UPA00886"/>
<dbReference type="InterPro" id="IPR023321">
    <property type="entry name" value="PINIT"/>
</dbReference>
<evidence type="ECO:0000256" key="1">
    <source>
        <dbReference type="ARBA" id="ARBA00004718"/>
    </source>
</evidence>
<dbReference type="PROSITE" id="PS51044">
    <property type="entry name" value="ZF_SP_RING"/>
    <property type="match status" value="1"/>
</dbReference>
<feature type="compositionally biased region" description="Low complexity" evidence="9">
    <location>
        <begin position="619"/>
        <end position="633"/>
    </location>
</feature>
<keyword evidence="13" id="KW-1185">Reference proteome</keyword>
<sequence>MATTGTWMDFDQIRHNIKNNTVDRLKQIITGLNEQCGTHFARTGKKQDIIDRIVATLDQWRVQNSEDLFMKAKGIIYQIRNTGVYSASRTANFGIPTAPAATSSHAVYDAPKPTFYTPPTMPSSSTSQHIYDPYAPRRPAPTVSAPAPSLPKPAIRFKDSPYFSIDQVITNVVECPESTSAQDRRQQHLNFTLTNDVVSKMRTPGSPFQLRLFCTSSIFYAGNNSFRSNTLPCPIEFPPTCEVRVNNTQITANLKGLKKKPGTAPPPDISKYTRLSTNNKVDMVYVNSQVPKYFMVVMLVEAIPMDTIISNLKSQRTWNAENVKQRMIQAMTEDDDIVAGPQKMSLKCPLTFVRISTPARSSKCVHPQCFDATSWFTMMEQTTTYLCPVCERVLDHKDLIVDGYFDEILHQTPDSVEDVMVEADAQWHTTDNKYGSAEWMAAYPPVKSESPSKKLPTPAASCPPTDGGKHPDQKPNVEILVLDSDDESDEEGRVKRELSPSYSSTNQSYDGSLPLLTHPPQRAESSNNVIDLTLSDSEDEAPPPPRRPEPQHQPSNAQGKRKASEAEVGLEYPSGDQSWKRGRTEAADEPTSGLALPQGGTRLPSIATLPNGGPPPPMSASSSSSSLSAQLGSFVNRTLPKPVQTYPPYAARSNANGINGINGLPPPPPPPPYRPSTQDARWRT</sequence>
<feature type="compositionally biased region" description="Polar residues" evidence="9">
    <location>
        <begin position="675"/>
        <end position="684"/>
    </location>
</feature>
<dbReference type="EMBL" id="JAACJJ010000056">
    <property type="protein sequence ID" value="KAF5313153.1"/>
    <property type="molecule type" value="Genomic_DNA"/>
</dbReference>
<dbReference type="Proteomes" id="UP000567179">
    <property type="component" value="Unassembled WGS sequence"/>
</dbReference>
<evidence type="ECO:0000259" key="11">
    <source>
        <dbReference type="PROSITE" id="PS51466"/>
    </source>
</evidence>
<dbReference type="Pfam" id="PF14324">
    <property type="entry name" value="PINIT"/>
    <property type="match status" value="1"/>
</dbReference>
<evidence type="ECO:0000256" key="3">
    <source>
        <dbReference type="ARBA" id="ARBA00022679"/>
    </source>
</evidence>
<dbReference type="PANTHER" id="PTHR10782:SF4">
    <property type="entry name" value="TONALLI, ISOFORM E"/>
    <property type="match status" value="1"/>
</dbReference>
<dbReference type="OrthoDB" id="28127at2759"/>
<feature type="compositionally biased region" description="Polar residues" evidence="9">
    <location>
        <begin position="500"/>
        <end position="510"/>
    </location>
</feature>
<evidence type="ECO:0000256" key="7">
    <source>
        <dbReference type="ARBA" id="ARBA00022833"/>
    </source>
</evidence>
<keyword evidence="5 8" id="KW-0863">Zinc-finger</keyword>
<evidence type="ECO:0000256" key="2">
    <source>
        <dbReference type="ARBA" id="ARBA00005383"/>
    </source>
</evidence>
<evidence type="ECO:0000313" key="13">
    <source>
        <dbReference type="Proteomes" id="UP000567179"/>
    </source>
</evidence>
<dbReference type="PROSITE" id="PS51466">
    <property type="entry name" value="PINIT"/>
    <property type="match status" value="1"/>
</dbReference>
<feature type="domain" description="PINIT" evidence="11">
    <location>
        <begin position="143"/>
        <end position="303"/>
    </location>
</feature>
<keyword evidence="3" id="KW-0808">Transferase</keyword>
<dbReference type="GO" id="GO:0000785">
    <property type="term" value="C:chromatin"/>
    <property type="evidence" value="ECO:0007669"/>
    <property type="project" value="TreeGrafter"/>
</dbReference>
<keyword evidence="4" id="KW-0479">Metal-binding</keyword>
<dbReference type="InterPro" id="IPR013083">
    <property type="entry name" value="Znf_RING/FYVE/PHD"/>
</dbReference>
<evidence type="ECO:0000256" key="9">
    <source>
        <dbReference type="SAM" id="MobiDB-lite"/>
    </source>
</evidence>
<organism evidence="12 13">
    <name type="scientific">Psilocybe cf. subviscida</name>
    <dbReference type="NCBI Taxonomy" id="2480587"/>
    <lineage>
        <taxon>Eukaryota</taxon>
        <taxon>Fungi</taxon>
        <taxon>Dikarya</taxon>
        <taxon>Basidiomycota</taxon>
        <taxon>Agaricomycotina</taxon>
        <taxon>Agaricomycetes</taxon>
        <taxon>Agaricomycetidae</taxon>
        <taxon>Agaricales</taxon>
        <taxon>Agaricineae</taxon>
        <taxon>Strophariaceae</taxon>
        <taxon>Psilocybe</taxon>
    </lineage>
</organism>
<feature type="region of interest" description="Disordered" evidence="9">
    <location>
        <begin position="445"/>
        <end position="684"/>
    </location>
</feature>
<dbReference type="GO" id="GO:0061665">
    <property type="term" value="F:SUMO ligase activity"/>
    <property type="evidence" value="ECO:0007669"/>
    <property type="project" value="TreeGrafter"/>
</dbReference>
<keyword evidence="6" id="KW-0833">Ubl conjugation pathway</keyword>
<evidence type="ECO:0000259" key="10">
    <source>
        <dbReference type="PROSITE" id="PS51044"/>
    </source>
</evidence>
<evidence type="ECO:0000256" key="5">
    <source>
        <dbReference type="ARBA" id="ARBA00022771"/>
    </source>
</evidence>
<proteinExistence type="inferred from homology"/>
<dbReference type="Gene3D" id="3.30.40.10">
    <property type="entry name" value="Zinc/RING finger domain, C3HC4 (zinc finger)"/>
    <property type="match status" value="1"/>
</dbReference>
<dbReference type="GO" id="GO:0008270">
    <property type="term" value="F:zinc ion binding"/>
    <property type="evidence" value="ECO:0007669"/>
    <property type="project" value="UniProtKB-KW"/>
</dbReference>
<protein>
    <recommendedName>
        <fullName evidence="14">SP-RING-type domain-containing protein</fullName>
    </recommendedName>
</protein>
<gene>
    <name evidence="12" type="ORF">D9619_003521</name>
</gene>
<dbReference type="AlphaFoldDB" id="A0A8H5EV36"/>
<dbReference type="PANTHER" id="PTHR10782">
    <property type="entry name" value="ZINC FINGER MIZ DOMAIN-CONTAINING PROTEIN"/>
    <property type="match status" value="1"/>
</dbReference>
<keyword evidence="7" id="KW-0862">Zinc</keyword>